<feature type="transmembrane region" description="Helical" evidence="1">
    <location>
        <begin position="31"/>
        <end position="48"/>
    </location>
</feature>
<keyword evidence="3" id="KW-1185">Reference proteome</keyword>
<evidence type="ECO:0000313" key="2">
    <source>
        <dbReference type="EMBL" id="AFC33311.1"/>
    </source>
</evidence>
<dbReference type="KEGG" id="pmq:PM3016_6703"/>
<dbReference type="RefSeq" id="WP_014372356.1">
    <property type="nucleotide sequence ID" value="NC_016935.1"/>
</dbReference>
<dbReference type="HOGENOM" id="CLU_1244311_0_0_9"/>
<keyword evidence="1" id="KW-1133">Transmembrane helix</keyword>
<feature type="transmembrane region" description="Helical" evidence="1">
    <location>
        <begin position="133"/>
        <end position="155"/>
    </location>
</feature>
<feature type="transmembrane region" description="Helical" evidence="1">
    <location>
        <begin position="167"/>
        <end position="188"/>
    </location>
</feature>
<name>H6NNJ0_9BACL</name>
<evidence type="ECO:0000256" key="1">
    <source>
        <dbReference type="SAM" id="Phobius"/>
    </source>
</evidence>
<reference evidence="2 3" key="1">
    <citation type="journal article" date="2012" name="J. Bacteriol.">
        <title>Complete Genome Sequence of Paenibacillus mucilaginosus 3016, a Bacterium Functional as Microbial Fertilizer.</title>
        <authorList>
            <person name="Ma M."/>
            <person name="Wang Z."/>
            <person name="Li L."/>
            <person name="Jiang X."/>
            <person name="Guan D."/>
            <person name="Cao F."/>
            <person name="Chen H."/>
            <person name="Wang X."/>
            <person name="Shen D."/>
            <person name="Du B."/>
            <person name="Li J."/>
        </authorList>
    </citation>
    <scope>NUCLEOTIDE SEQUENCE [LARGE SCALE GENOMIC DNA]</scope>
    <source>
        <strain evidence="2 3">3016</strain>
    </source>
</reference>
<keyword evidence="1" id="KW-0472">Membrane</keyword>
<gene>
    <name evidence="2" type="ORF">PM3016_6703</name>
</gene>
<dbReference type="AlphaFoldDB" id="H6NNJ0"/>
<dbReference type="Proteomes" id="UP000007523">
    <property type="component" value="Chromosome"/>
</dbReference>
<organism evidence="2 3">
    <name type="scientific">Paenibacillus mucilaginosus 3016</name>
    <dbReference type="NCBI Taxonomy" id="1116391"/>
    <lineage>
        <taxon>Bacteria</taxon>
        <taxon>Bacillati</taxon>
        <taxon>Bacillota</taxon>
        <taxon>Bacilli</taxon>
        <taxon>Bacillales</taxon>
        <taxon>Paenibacillaceae</taxon>
        <taxon>Paenibacillus</taxon>
    </lineage>
</organism>
<feature type="transmembrane region" description="Helical" evidence="1">
    <location>
        <begin position="54"/>
        <end position="71"/>
    </location>
</feature>
<evidence type="ECO:0000313" key="3">
    <source>
        <dbReference type="Proteomes" id="UP000007523"/>
    </source>
</evidence>
<keyword evidence="1" id="KW-0812">Transmembrane</keyword>
<proteinExistence type="predicted"/>
<accession>H6NNJ0</accession>
<sequence length="222" mass="26212">MSTFWLIFEKFCETVNSKKLINKYIPTRSKYLYFALILLSISFFVLFFISNLSWYLLCYMISLLTFTNLVSTEIKKIKTQKYGSDTQYFRHKVAILVMILREYKVYSSDQVKILIDTLKEYIKEGTNSKNSSAFIDIVSKVMTSLVIPIAGILIKEYGKQWFVQTETMWNVILIVFLLLILFGAIMIIKPLIEDIRDRRLANMKEMKSLLTEIYLTEKEYKQ</sequence>
<protein>
    <submittedName>
        <fullName evidence="2">Uncharacterized protein</fullName>
    </submittedName>
</protein>
<dbReference type="EMBL" id="CP003235">
    <property type="protein sequence ID" value="AFC33311.1"/>
    <property type="molecule type" value="Genomic_DNA"/>
</dbReference>